<evidence type="ECO:0000313" key="13">
    <source>
        <dbReference type="EMBL" id="MBB6520489.1"/>
    </source>
</evidence>
<evidence type="ECO:0000256" key="12">
    <source>
        <dbReference type="RuleBase" id="RU003862"/>
    </source>
</evidence>
<dbReference type="InParanoid" id="A0A7X0MW39"/>
<keyword evidence="8" id="KW-0520">NAD</keyword>
<keyword evidence="9" id="KW-0486">Methionine biosynthesis</keyword>
<dbReference type="RefSeq" id="WP_166851064.1">
    <property type="nucleotide sequence ID" value="NZ_JAAONY010000001.1"/>
</dbReference>
<dbReference type="InterPro" id="IPR004620">
    <property type="entry name" value="MTHF_reductase_bac"/>
</dbReference>
<dbReference type="FunCoup" id="A0A7X0MW39">
    <property type="interactions" value="364"/>
</dbReference>
<sequence>MSNEHIPVSFEFFPPKTPAGKEKLAAVQEELALFQPEFYSVTYGAGGSTRDSTKGIVLSSINAGHDTAPHLSFGGDDEDTIKQLLQEYKDGGVKRLVALRGDMPSGMGGASQLVYANQLVAFIREHFGDHFHIEVAAYPEIHPEARSYKKDIEYLKGKFDAGANSAITQYFYNPDAYFYFADQCQAAGIEQPIVPGIMPIINYKNLARFSANCGAEIPRWMARRLEDFADDQESIISFGIDLVSDLCEMLLDNGAPGLHFYTMNQTQPTAQILTNLLASE</sequence>
<comment type="caution">
    <text evidence="13">The sequence shown here is derived from an EMBL/GenBank/DDBJ whole genome shotgun (WGS) entry which is preliminary data.</text>
</comment>
<evidence type="ECO:0000256" key="8">
    <source>
        <dbReference type="ARBA" id="ARBA00023027"/>
    </source>
</evidence>
<protein>
    <recommendedName>
        <fullName evidence="12">Methylenetetrahydrofolate reductase</fullName>
        <ecNumber evidence="12">1.5.1.54</ecNumber>
    </recommendedName>
</protein>
<gene>
    <name evidence="13" type="ORF">HNR48_000767</name>
</gene>
<dbReference type="EMBL" id="JACHHT010000001">
    <property type="protein sequence ID" value="MBB6520489.1"/>
    <property type="molecule type" value="Genomic_DNA"/>
</dbReference>
<evidence type="ECO:0000256" key="4">
    <source>
        <dbReference type="ARBA" id="ARBA00022605"/>
    </source>
</evidence>
<dbReference type="GO" id="GO:0071949">
    <property type="term" value="F:FAD binding"/>
    <property type="evidence" value="ECO:0007669"/>
    <property type="project" value="TreeGrafter"/>
</dbReference>
<dbReference type="GO" id="GO:0005829">
    <property type="term" value="C:cytosol"/>
    <property type="evidence" value="ECO:0007669"/>
    <property type="project" value="InterPro"/>
</dbReference>
<dbReference type="GO" id="GO:0035999">
    <property type="term" value="P:tetrahydrofolate interconversion"/>
    <property type="evidence" value="ECO:0007669"/>
    <property type="project" value="UniProtKB-UniPathway"/>
</dbReference>
<evidence type="ECO:0000256" key="9">
    <source>
        <dbReference type="ARBA" id="ARBA00023167"/>
    </source>
</evidence>
<evidence type="ECO:0000256" key="1">
    <source>
        <dbReference type="ARBA" id="ARBA00001974"/>
    </source>
</evidence>
<evidence type="ECO:0000256" key="10">
    <source>
        <dbReference type="ARBA" id="ARBA00034478"/>
    </source>
</evidence>
<comment type="pathway">
    <text evidence="2 12">One-carbon metabolism; tetrahydrofolate interconversion.</text>
</comment>
<keyword evidence="5 12" id="KW-0285">Flavoprotein</keyword>
<evidence type="ECO:0000256" key="6">
    <source>
        <dbReference type="ARBA" id="ARBA00022827"/>
    </source>
</evidence>
<dbReference type="GO" id="GO:0106312">
    <property type="term" value="F:methylenetetrahydrofolate reductase (NADH) activity"/>
    <property type="evidence" value="ECO:0007669"/>
    <property type="project" value="UniProtKB-EC"/>
</dbReference>
<dbReference type="SUPFAM" id="SSF51730">
    <property type="entry name" value="FAD-linked oxidoreductase"/>
    <property type="match status" value="1"/>
</dbReference>
<keyword evidence="4" id="KW-0028">Amino-acid biosynthesis</keyword>
<dbReference type="InterPro" id="IPR003171">
    <property type="entry name" value="Mehydrof_redctse-like"/>
</dbReference>
<dbReference type="AlphaFoldDB" id="A0A7X0MW39"/>
<proteinExistence type="inferred from homology"/>
<keyword evidence="7 12" id="KW-0560">Oxidoreductase</keyword>
<dbReference type="PANTHER" id="PTHR45754">
    <property type="entry name" value="METHYLENETETRAHYDROFOLATE REDUCTASE"/>
    <property type="match status" value="1"/>
</dbReference>
<comment type="catalytic activity">
    <reaction evidence="11">
        <text>(6S)-5-methyl-5,6,7,8-tetrahydrofolate + NAD(+) = (6R)-5,10-methylene-5,6,7,8-tetrahydrofolate + NADH + H(+)</text>
        <dbReference type="Rhea" id="RHEA:19821"/>
        <dbReference type="ChEBI" id="CHEBI:15378"/>
        <dbReference type="ChEBI" id="CHEBI:15636"/>
        <dbReference type="ChEBI" id="CHEBI:18608"/>
        <dbReference type="ChEBI" id="CHEBI:57540"/>
        <dbReference type="ChEBI" id="CHEBI:57945"/>
        <dbReference type="EC" id="1.5.1.54"/>
    </reaction>
    <physiologicalReaction direction="right-to-left" evidence="11">
        <dbReference type="Rhea" id="RHEA:19823"/>
    </physiologicalReaction>
</comment>
<dbReference type="NCBIfam" id="TIGR00676">
    <property type="entry name" value="fadh2"/>
    <property type="match status" value="1"/>
</dbReference>
<dbReference type="InterPro" id="IPR029041">
    <property type="entry name" value="FAD-linked_oxidoreductase-like"/>
</dbReference>
<evidence type="ECO:0000256" key="5">
    <source>
        <dbReference type="ARBA" id="ARBA00022630"/>
    </source>
</evidence>
<comment type="similarity">
    <text evidence="3 12">Belongs to the methylenetetrahydrofolate reductase family.</text>
</comment>
<dbReference type="Proteomes" id="UP000528457">
    <property type="component" value="Unassembled WGS sequence"/>
</dbReference>
<dbReference type="Gene3D" id="3.20.20.220">
    <property type="match status" value="1"/>
</dbReference>
<dbReference type="Pfam" id="PF02219">
    <property type="entry name" value="MTHFR"/>
    <property type="match status" value="1"/>
</dbReference>
<reference evidence="13 14" key="1">
    <citation type="submission" date="2020-08" db="EMBL/GenBank/DDBJ databases">
        <title>Genomic Encyclopedia of Type Strains, Phase IV (KMG-IV): sequencing the most valuable type-strain genomes for metagenomic binning, comparative biology and taxonomic classification.</title>
        <authorList>
            <person name="Goeker M."/>
        </authorList>
    </citation>
    <scope>NUCLEOTIDE SEQUENCE [LARGE SCALE GENOMIC DNA]</scope>
    <source>
        <strain evidence="13 14">DSM 22368</strain>
    </source>
</reference>
<comment type="cofactor">
    <cofactor evidence="1 12">
        <name>FAD</name>
        <dbReference type="ChEBI" id="CHEBI:57692"/>
    </cofactor>
</comment>
<accession>A0A7X0MW39</accession>
<evidence type="ECO:0000256" key="3">
    <source>
        <dbReference type="ARBA" id="ARBA00006743"/>
    </source>
</evidence>
<name>A0A7X0MW39_9GAMM</name>
<dbReference type="EC" id="1.5.1.54" evidence="12"/>
<comment type="pathway">
    <text evidence="10">Amino-acid biosynthesis; L-methionine biosynthesis via de novo pathway.</text>
</comment>
<organism evidence="13 14">
    <name type="scientific">Pseudoteredinibacter isoporae</name>
    <dbReference type="NCBI Taxonomy" id="570281"/>
    <lineage>
        <taxon>Bacteria</taxon>
        <taxon>Pseudomonadati</taxon>
        <taxon>Pseudomonadota</taxon>
        <taxon>Gammaproteobacteria</taxon>
        <taxon>Cellvibrionales</taxon>
        <taxon>Cellvibrionaceae</taxon>
        <taxon>Pseudoteredinibacter</taxon>
    </lineage>
</organism>
<keyword evidence="6 12" id="KW-0274">FAD</keyword>
<keyword evidence="14" id="KW-1185">Reference proteome</keyword>
<evidence type="ECO:0000256" key="2">
    <source>
        <dbReference type="ARBA" id="ARBA00004777"/>
    </source>
</evidence>
<evidence type="ECO:0000256" key="11">
    <source>
        <dbReference type="ARBA" id="ARBA00048628"/>
    </source>
</evidence>
<evidence type="ECO:0000256" key="7">
    <source>
        <dbReference type="ARBA" id="ARBA00023002"/>
    </source>
</evidence>
<dbReference type="GO" id="GO:0009086">
    <property type="term" value="P:methionine biosynthetic process"/>
    <property type="evidence" value="ECO:0007669"/>
    <property type="project" value="UniProtKB-KW"/>
</dbReference>
<dbReference type="PANTHER" id="PTHR45754:SF3">
    <property type="entry name" value="METHYLENETETRAHYDROFOLATE REDUCTASE (NADPH)"/>
    <property type="match status" value="1"/>
</dbReference>
<dbReference type="CDD" id="cd00537">
    <property type="entry name" value="MTHFR"/>
    <property type="match status" value="1"/>
</dbReference>
<dbReference type="UniPathway" id="UPA00193"/>
<evidence type="ECO:0000313" key="14">
    <source>
        <dbReference type="Proteomes" id="UP000528457"/>
    </source>
</evidence>